<dbReference type="PANTHER" id="PTHR40079:SF4">
    <property type="entry name" value="GH26 DOMAIN-CONTAINING PROTEIN-RELATED"/>
    <property type="match status" value="1"/>
</dbReference>
<gene>
    <name evidence="7" type="ORF">HNR42_000065</name>
</gene>
<comment type="similarity">
    <text evidence="1 4">Belongs to the glycosyl hydrolase 26 family.</text>
</comment>
<proteinExistence type="inferred from homology"/>
<accession>A0A841HV02</accession>
<keyword evidence="8" id="KW-1185">Reference proteome</keyword>
<keyword evidence="3 4" id="KW-0326">Glycosidase</keyword>
<dbReference type="PANTHER" id="PTHR40079">
    <property type="entry name" value="MANNAN ENDO-1,4-BETA-MANNOSIDASE E-RELATED"/>
    <property type="match status" value="1"/>
</dbReference>
<keyword evidence="5" id="KW-0732">Signal</keyword>
<dbReference type="InterPro" id="IPR022790">
    <property type="entry name" value="GH26_dom"/>
</dbReference>
<evidence type="ECO:0000256" key="5">
    <source>
        <dbReference type="SAM" id="SignalP"/>
    </source>
</evidence>
<dbReference type="InterPro" id="IPR000805">
    <property type="entry name" value="Glyco_hydro_26"/>
</dbReference>
<sequence>MAGRTPPFTLSYVLPSVLCLMALLSPAQAQRPFCPGFGVTTHRNVAHLEALEAKVGCRFEHVRWFQEWDENFDLSYARKIVRRGSRVEISWQPRTHRGGKVRGVPYREIARGKHDAYLRRFARSVRALGRPVNIAFAPEMNGDWGVYQITRNNTAADFKAAWRHMHELFDRERAKVRWVWIPNILYPTARVSYAEIYPGDAYVDAVGLDGYNWGTTNPWNRWHSFERVFRASYNALRKITQKPVHLGEVSSAEAGGSKPGWITNMCRTLPRFPRLTSVTWFNIQEKADWRIASSHASLQAFRNCMKQRIAEVRRSRLARVAP</sequence>
<comment type="caution">
    <text evidence="7">The sequence shown here is derived from an EMBL/GenBank/DDBJ whole genome shotgun (WGS) entry which is preliminary data.</text>
</comment>
<name>A0A841HV02_9DEIO</name>
<dbReference type="InterPro" id="IPR017853">
    <property type="entry name" value="GH"/>
</dbReference>
<evidence type="ECO:0000256" key="2">
    <source>
        <dbReference type="ARBA" id="ARBA00022801"/>
    </source>
</evidence>
<dbReference type="SUPFAM" id="SSF51445">
    <property type="entry name" value="(Trans)glycosidases"/>
    <property type="match status" value="1"/>
</dbReference>
<feature type="active site" description="Proton donor" evidence="4">
    <location>
        <position position="139"/>
    </location>
</feature>
<organism evidence="7 8">
    <name type="scientific">Deinobacterium chartae</name>
    <dbReference type="NCBI Taxonomy" id="521158"/>
    <lineage>
        <taxon>Bacteria</taxon>
        <taxon>Thermotogati</taxon>
        <taxon>Deinococcota</taxon>
        <taxon>Deinococci</taxon>
        <taxon>Deinococcales</taxon>
        <taxon>Deinococcaceae</taxon>
        <taxon>Deinobacterium</taxon>
    </lineage>
</organism>
<evidence type="ECO:0000256" key="4">
    <source>
        <dbReference type="PROSITE-ProRule" id="PRU01100"/>
    </source>
</evidence>
<feature type="active site" description="Nucleophile" evidence="4">
    <location>
        <position position="248"/>
    </location>
</feature>
<keyword evidence="2 4" id="KW-0378">Hydrolase</keyword>
<dbReference type="GO" id="GO:0006080">
    <property type="term" value="P:substituted mannan metabolic process"/>
    <property type="evidence" value="ECO:0007669"/>
    <property type="project" value="InterPro"/>
</dbReference>
<dbReference type="AlphaFoldDB" id="A0A841HV02"/>
<evidence type="ECO:0000256" key="1">
    <source>
        <dbReference type="ARBA" id="ARBA00007754"/>
    </source>
</evidence>
<protein>
    <recommendedName>
        <fullName evidence="6">GH26 domain-containing protein</fullName>
    </recommendedName>
</protein>
<evidence type="ECO:0000259" key="6">
    <source>
        <dbReference type="PROSITE" id="PS51764"/>
    </source>
</evidence>
<dbReference type="PROSITE" id="PS51764">
    <property type="entry name" value="GH26"/>
    <property type="match status" value="1"/>
</dbReference>
<dbReference type="Gene3D" id="3.20.20.80">
    <property type="entry name" value="Glycosidases"/>
    <property type="match status" value="1"/>
</dbReference>
<evidence type="ECO:0000256" key="3">
    <source>
        <dbReference type="ARBA" id="ARBA00023295"/>
    </source>
</evidence>
<evidence type="ECO:0000313" key="7">
    <source>
        <dbReference type="EMBL" id="MBB6096653.1"/>
    </source>
</evidence>
<feature type="chain" id="PRO_5032797204" description="GH26 domain-containing protein" evidence="5">
    <location>
        <begin position="30"/>
        <end position="322"/>
    </location>
</feature>
<dbReference type="Pfam" id="PF02156">
    <property type="entry name" value="Glyco_hydro_26"/>
    <property type="match status" value="1"/>
</dbReference>
<dbReference type="GO" id="GO:0016985">
    <property type="term" value="F:mannan endo-1,4-beta-mannosidase activity"/>
    <property type="evidence" value="ECO:0007669"/>
    <property type="project" value="InterPro"/>
</dbReference>
<evidence type="ECO:0000313" key="8">
    <source>
        <dbReference type="Proteomes" id="UP000569951"/>
    </source>
</evidence>
<dbReference type="EMBL" id="JACHHG010000001">
    <property type="protein sequence ID" value="MBB6096653.1"/>
    <property type="molecule type" value="Genomic_DNA"/>
</dbReference>
<feature type="domain" description="GH26" evidence="6">
    <location>
        <begin position="9"/>
        <end position="301"/>
    </location>
</feature>
<dbReference type="Proteomes" id="UP000569951">
    <property type="component" value="Unassembled WGS sequence"/>
</dbReference>
<reference evidence="7 8" key="1">
    <citation type="submission" date="2020-08" db="EMBL/GenBank/DDBJ databases">
        <title>Genomic Encyclopedia of Type Strains, Phase IV (KMG-IV): sequencing the most valuable type-strain genomes for metagenomic binning, comparative biology and taxonomic classification.</title>
        <authorList>
            <person name="Goeker M."/>
        </authorList>
    </citation>
    <scope>NUCLEOTIDE SEQUENCE [LARGE SCALE GENOMIC DNA]</scope>
    <source>
        <strain evidence="7 8">DSM 21458</strain>
    </source>
</reference>
<feature type="signal peptide" evidence="5">
    <location>
        <begin position="1"/>
        <end position="29"/>
    </location>
</feature>